<gene>
    <name evidence="4" type="ORF">FYJ59_07260</name>
</gene>
<dbReference type="Pfam" id="PF03323">
    <property type="entry name" value="GerA"/>
    <property type="match status" value="1"/>
</dbReference>
<dbReference type="PANTHER" id="PTHR22550">
    <property type="entry name" value="SPORE GERMINATION PROTEIN"/>
    <property type="match status" value="1"/>
</dbReference>
<feature type="transmembrane region" description="Helical" evidence="3">
    <location>
        <begin position="386"/>
        <end position="406"/>
    </location>
</feature>
<evidence type="ECO:0000313" key="4">
    <source>
        <dbReference type="EMBL" id="MST58041.1"/>
    </source>
</evidence>
<comment type="caution">
    <text evidence="4">The sequence shown here is derived from an EMBL/GenBank/DDBJ whole genome shotgun (WGS) entry which is preliminary data.</text>
</comment>
<sequence>MAQNISLSTELSQNIDLLHRLLPLGKSFDLITRDLRLGETPAFWLGINGFCNTEILQQIFSDLQDPHYTLDSEIRDLPGYVQSRLGYAQVSLTSSVDDILQNLLSGPSILLVDGFDQAVIIDVRTYPVRSISEPDTERSTRGARDGFVETLLFNTNLIRRRVRSAKLTFSICTLGTESRTDVAIAYLADQVNEELLEALKQKLSRLQITSLTMGSKSLEELLIHKRWWNPLPSIQLTERPDVACSYLCEGHILLIVDNSPAVLLLPGTIFQFTQSPEDYYNNPLTGTYFRMIRFLCIPVSLLLLPVFLLLAAYYPEVTVQLQLTPVSDLSPFRLFFYVLAVEFLLDLFKYSAALSSSRISGALSIVGGLLIGDIAVSLNWASTEVLFYAAVTMLANLSLSSIEFADALRIYRILLVVTTGLWGLPGFIIGLTLMSLSMITTPTFAGFSYFWPLFPFNGPALKSLLFRRPTYKAQPSKVWSRGHVHTK</sequence>
<keyword evidence="3" id="KW-1133">Transmembrane helix</keyword>
<feature type="transmembrane region" description="Helical" evidence="3">
    <location>
        <begin position="413"/>
        <end position="436"/>
    </location>
</feature>
<dbReference type="PIRSF" id="PIRSF005690">
    <property type="entry name" value="GerBA"/>
    <property type="match status" value="1"/>
</dbReference>
<dbReference type="AlphaFoldDB" id="A0A6L5YIB3"/>
<feature type="transmembrane region" description="Helical" evidence="3">
    <location>
        <begin position="448"/>
        <end position="466"/>
    </location>
</feature>
<name>A0A6L5YIB3_9FIRM</name>
<evidence type="ECO:0000313" key="5">
    <source>
        <dbReference type="Proteomes" id="UP000476055"/>
    </source>
</evidence>
<organism evidence="4 5">
    <name type="scientific">Waltera intestinalis</name>
    <dbReference type="NCBI Taxonomy" id="2606635"/>
    <lineage>
        <taxon>Bacteria</taxon>
        <taxon>Bacillati</taxon>
        <taxon>Bacillota</taxon>
        <taxon>Clostridia</taxon>
        <taxon>Lachnospirales</taxon>
        <taxon>Lachnospiraceae</taxon>
        <taxon>Waltera</taxon>
    </lineage>
</organism>
<keyword evidence="5" id="KW-1185">Reference proteome</keyword>
<dbReference type="RefSeq" id="WP_154496149.1">
    <property type="nucleotide sequence ID" value="NZ_VUMU01000007.1"/>
</dbReference>
<feature type="transmembrane region" description="Helical" evidence="3">
    <location>
        <begin position="294"/>
        <end position="314"/>
    </location>
</feature>
<dbReference type="InterPro" id="IPR050768">
    <property type="entry name" value="UPF0353/GerABKA_families"/>
</dbReference>
<feature type="transmembrane region" description="Helical" evidence="3">
    <location>
        <begin position="334"/>
        <end position="352"/>
    </location>
</feature>
<dbReference type="PANTHER" id="PTHR22550:SF9">
    <property type="entry name" value="STAGE V SPORULATION PROTEIN AF"/>
    <property type="match status" value="1"/>
</dbReference>
<dbReference type="EMBL" id="VUMU01000007">
    <property type="protein sequence ID" value="MST58041.1"/>
    <property type="molecule type" value="Genomic_DNA"/>
</dbReference>
<protein>
    <submittedName>
        <fullName evidence="4">Spore germination protein</fullName>
    </submittedName>
</protein>
<accession>A0A6L5YIB3</accession>
<evidence type="ECO:0000256" key="1">
    <source>
        <dbReference type="ARBA" id="ARBA00005278"/>
    </source>
</evidence>
<dbReference type="Proteomes" id="UP000476055">
    <property type="component" value="Unassembled WGS sequence"/>
</dbReference>
<feature type="transmembrane region" description="Helical" evidence="3">
    <location>
        <begin position="359"/>
        <end position="380"/>
    </location>
</feature>
<dbReference type="GO" id="GO:0016020">
    <property type="term" value="C:membrane"/>
    <property type="evidence" value="ECO:0007669"/>
    <property type="project" value="InterPro"/>
</dbReference>
<reference evidence="4 5" key="1">
    <citation type="submission" date="2019-08" db="EMBL/GenBank/DDBJ databases">
        <title>In-depth cultivation of the pig gut microbiome towards novel bacterial diversity and tailored functional studies.</title>
        <authorList>
            <person name="Wylensek D."/>
            <person name="Hitch T.C.A."/>
            <person name="Clavel T."/>
        </authorList>
    </citation>
    <scope>NUCLEOTIDE SEQUENCE [LARGE SCALE GENOMIC DNA]</scope>
    <source>
        <strain evidence="4 5">WCA3-601-WT-6H</strain>
    </source>
</reference>
<evidence type="ECO:0000256" key="2">
    <source>
        <dbReference type="ARBA" id="ARBA00023136"/>
    </source>
</evidence>
<keyword evidence="3" id="KW-0812">Transmembrane</keyword>
<evidence type="ECO:0000256" key="3">
    <source>
        <dbReference type="SAM" id="Phobius"/>
    </source>
</evidence>
<proteinExistence type="inferred from homology"/>
<dbReference type="GO" id="GO:0009847">
    <property type="term" value="P:spore germination"/>
    <property type="evidence" value="ECO:0007669"/>
    <property type="project" value="InterPro"/>
</dbReference>
<dbReference type="InterPro" id="IPR004995">
    <property type="entry name" value="Spore_Ger"/>
</dbReference>
<comment type="similarity">
    <text evidence="1">Belongs to the GerABKA family.</text>
</comment>
<keyword evidence="2 3" id="KW-0472">Membrane</keyword>